<feature type="compositionally biased region" description="Low complexity" evidence="1">
    <location>
        <begin position="60"/>
        <end position="69"/>
    </location>
</feature>
<comment type="caution">
    <text evidence="3">The sequence shown here is derived from an EMBL/GenBank/DDBJ whole genome shotgun (WGS) entry which is preliminary data.</text>
</comment>
<organism evidence="3 4">
    <name type="scientific">Thiospirillum jenense</name>
    <dbReference type="NCBI Taxonomy" id="1653858"/>
    <lineage>
        <taxon>Bacteria</taxon>
        <taxon>Pseudomonadati</taxon>
        <taxon>Pseudomonadota</taxon>
        <taxon>Gammaproteobacteria</taxon>
        <taxon>Chromatiales</taxon>
        <taxon>Chromatiaceae</taxon>
        <taxon>Thiospirillum</taxon>
    </lineage>
</organism>
<feature type="compositionally biased region" description="Low complexity" evidence="1">
    <location>
        <begin position="155"/>
        <end position="165"/>
    </location>
</feature>
<evidence type="ECO:0000256" key="1">
    <source>
        <dbReference type="SAM" id="MobiDB-lite"/>
    </source>
</evidence>
<reference evidence="3 4" key="1">
    <citation type="journal article" date="2020" name="Arch. Microbiol.">
        <title>The genome sequence of the giant phototrophic gammaproteobacterium Thiospirillum jenense gives insight into its physiological properties and phylogenetic relationships.</title>
        <authorList>
            <person name="Imhoff J.F."/>
            <person name="Meyer T.E."/>
            <person name="Kyndt J.A."/>
        </authorList>
    </citation>
    <scope>NUCLEOTIDE SEQUENCE [LARGE SCALE GENOMIC DNA]</scope>
    <source>
        <strain evidence="3 4">DSM 216</strain>
    </source>
</reference>
<feature type="compositionally biased region" description="Basic and acidic residues" evidence="1">
    <location>
        <begin position="143"/>
        <end position="154"/>
    </location>
</feature>
<dbReference type="Gene3D" id="2.40.160.10">
    <property type="entry name" value="Porin"/>
    <property type="match status" value="1"/>
</dbReference>
<dbReference type="RefSeq" id="WP_182583177.1">
    <property type="nucleotide sequence ID" value="NZ_JABVCQ010000008.1"/>
</dbReference>
<accession>A0A839HEM6</accession>
<feature type="chain" id="PRO_5032507315" evidence="2">
    <location>
        <begin position="24"/>
        <end position="511"/>
    </location>
</feature>
<dbReference type="Proteomes" id="UP000548632">
    <property type="component" value="Unassembled WGS sequence"/>
</dbReference>
<gene>
    <name evidence="3" type="ORF">HUK38_05235</name>
</gene>
<feature type="signal peptide" evidence="2">
    <location>
        <begin position="1"/>
        <end position="23"/>
    </location>
</feature>
<evidence type="ECO:0000313" key="4">
    <source>
        <dbReference type="Proteomes" id="UP000548632"/>
    </source>
</evidence>
<evidence type="ECO:0000256" key="2">
    <source>
        <dbReference type="SAM" id="SignalP"/>
    </source>
</evidence>
<dbReference type="InterPro" id="IPR023614">
    <property type="entry name" value="Porin_dom_sf"/>
</dbReference>
<evidence type="ECO:0000313" key="3">
    <source>
        <dbReference type="EMBL" id="MBB1125637.1"/>
    </source>
</evidence>
<keyword evidence="2" id="KW-0732">Signal</keyword>
<protein>
    <submittedName>
        <fullName evidence="3">Porin</fullName>
    </submittedName>
</protein>
<proteinExistence type="predicted"/>
<dbReference type="SUPFAM" id="SSF56935">
    <property type="entry name" value="Porins"/>
    <property type="match status" value="1"/>
</dbReference>
<dbReference type="EMBL" id="JABVCQ010000008">
    <property type="protein sequence ID" value="MBB1125637.1"/>
    <property type="molecule type" value="Genomic_DNA"/>
</dbReference>
<dbReference type="AlphaFoldDB" id="A0A839HEM6"/>
<name>A0A839HEM6_9GAMM</name>
<sequence length="511" mass="55140">MHHPSLVASLAAATLLVPITAPAASDADIAELKTMLRSMKTDYEQRIRELERRLARAERTAAATAAATAPAHAHSEPMSAPSVTPPSPAASAPPRHASFAALTSGTAFNPQIAVILDGNYYHDGRDGDGAALVGQALQPSGGHAHDHDHTDDAAAGHTHSHGSADNGFNFREAELTFSATVDPYFDAAAYLAVTDAGDVHLEEAWLQTRNLPAGLRVKAGKFFSDFGYVNKQHPHQWEFVDQNLPYLNLLGDHGLQDKGIQITWLPTLPVYTLLGVELLQGNQEVFGATLDAAEQAELHLDDTQDGPRLWTVFAKVAPELGTQHALQFGVSYAHTDQHQEVHAHTHAGEDVVHENALAGDADLWGLDAVYKYDGTGAGGQGDVKVQAEYLRSIKDLSIASSPHPDVVGSARQFTTDGFYAQAVYGFAPNWTAGLRYDVLGPTNEVSGGTTDDFGASDRWTVNVTWKLSEFSQLRAQYAYNDILVADDERERFDAVYLQFVMSMGSHGAHAF</sequence>
<keyword evidence="4" id="KW-1185">Reference proteome</keyword>
<feature type="region of interest" description="Disordered" evidence="1">
    <location>
        <begin position="58"/>
        <end position="95"/>
    </location>
</feature>
<feature type="region of interest" description="Disordered" evidence="1">
    <location>
        <begin position="135"/>
        <end position="165"/>
    </location>
</feature>